<keyword evidence="3" id="KW-0813">Transport</keyword>
<dbReference type="EMBL" id="BMLQ01000007">
    <property type="protein sequence ID" value="GGO47312.1"/>
    <property type="molecule type" value="Genomic_DNA"/>
</dbReference>
<feature type="transmembrane region" description="Helical" evidence="2">
    <location>
        <begin position="34"/>
        <end position="51"/>
    </location>
</feature>
<dbReference type="RefSeq" id="WP_188806425.1">
    <property type="nucleotide sequence ID" value="NZ_BAAAOU010000002.1"/>
</dbReference>
<feature type="transmembrane region" description="Helical" evidence="2">
    <location>
        <begin position="297"/>
        <end position="320"/>
    </location>
</feature>
<comment type="caution">
    <text evidence="3">The sequence shown here is derived from an EMBL/GenBank/DDBJ whole genome shotgun (WGS) entry which is preliminary data.</text>
</comment>
<dbReference type="Pfam" id="PF02447">
    <property type="entry name" value="GntP_permease"/>
    <property type="match status" value="2"/>
</dbReference>
<gene>
    <name evidence="3" type="ORF">GCM10010977_24250</name>
</gene>
<keyword evidence="2" id="KW-0812">Transmembrane</keyword>
<dbReference type="PANTHER" id="PTHR30354">
    <property type="entry name" value="GNT FAMILY GLUCONATE TRANSPORTER"/>
    <property type="match status" value="1"/>
</dbReference>
<keyword evidence="3" id="KW-0762">Sugar transport</keyword>
<feature type="transmembrane region" description="Helical" evidence="2">
    <location>
        <begin position="458"/>
        <end position="483"/>
    </location>
</feature>
<evidence type="ECO:0000256" key="2">
    <source>
        <dbReference type="SAM" id="Phobius"/>
    </source>
</evidence>
<dbReference type="Proteomes" id="UP000642509">
    <property type="component" value="Unassembled WGS sequence"/>
</dbReference>
<dbReference type="InterPro" id="IPR003474">
    <property type="entry name" value="Glcn_transporter"/>
</dbReference>
<keyword evidence="2" id="KW-0472">Membrane</keyword>
<evidence type="ECO:0000313" key="4">
    <source>
        <dbReference type="Proteomes" id="UP000642509"/>
    </source>
</evidence>
<evidence type="ECO:0000313" key="3">
    <source>
        <dbReference type="EMBL" id="GGO47312.1"/>
    </source>
</evidence>
<feature type="transmembrane region" description="Helical" evidence="2">
    <location>
        <begin position="413"/>
        <end position="438"/>
    </location>
</feature>
<dbReference type="PIRSF" id="PIRSF002746">
    <property type="entry name" value="Gluconate_transporter"/>
    <property type="match status" value="1"/>
</dbReference>
<evidence type="ECO:0000256" key="1">
    <source>
        <dbReference type="SAM" id="MobiDB-lite"/>
    </source>
</evidence>
<name>A0ABQ2M682_9MICC</name>
<keyword evidence="2" id="KW-1133">Transmembrane helix</keyword>
<organism evidence="3 4">
    <name type="scientific">Citricoccus zhacaiensis</name>
    <dbReference type="NCBI Taxonomy" id="489142"/>
    <lineage>
        <taxon>Bacteria</taxon>
        <taxon>Bacillati</taxon>
        <taxon>Actinomycetota</taxon>
        <taxon>Actinomycetes</taxon>
        <taxon>Micrococcales</taxon>
        <taxon>Micrococcaceae</taxon>
        <taxon>Citricoccus</taxon>
    </lineage>
</organism>
<feature type="transmembrane region" description="Helical" evidence="2">
    <location>
        <begin position="332"/>
        <end position="354"/>
    </location>
</feature>
<dbReference type="PANTHER" id="PTHR30354:SF25">
    <property type="entry name" value="INNER MEMBRANE PERMEASE YGBN"/>
    <property type="match status" value="1"/>
</dbReference>
<protein>
    <submittedName>
        <fullName evidence="3">Sugar transporter</fullName>
    </submittedName>
</protein>
<feature type="transmembrane region" description="Helical" evidence="2">
    <location>
        <begin position="270"/>
        <end position="291"/>
    </location>
</feature>
<feature type="transmembrane region" description="Helical" evidence="2">
    <location>
        <begin position="374"/>
        <end position="392"/>
    </location>
</feature>
<proteinExistence type="predicted"/>
<accession>A0ABQ2M682</accession>
<keyword evidence="4" id="KW-1185">Reference proteome</keyword>
<feature type="region of interest" description="Disordered" evidence="1">
    <location>
        <begin position="218"/>
        <end position="240"/>
    </location>
</feature>
<feature type="transmembrane region" description="Helical" evidence="2">
    <location>
        <begin position="6"/>
        <end position="27"/>
    </location>
</feature>
<feature type="transmembrane region" description="Helical" evidence="2">
    <location>
        <begin position="180"/>
        <end position="202"/>
    </location>
</feature>
<sequence length="484" mass="49824">MNFTIPHEAWVITAAVLAVALLLLLIIRFKWQEFVALIFVSIVFGIGIGSNPNEMLEFIVGEMGSSLGQLSLVIGLGAIFGMMLQRAGAAERIAITLVEKFSDKTVALGLSAAGFLVGTSVYIDVAIVILVPMLYGVAQRTGKSLLHYGIPLCAGLSTAYTFMPPAPGPLATAGIMNADVGLVILFGVICGFPAVIVAGPIFGKFISRRIFVAPPVATDTDSSGGQGSGQANSSPSRGGGANGYGVALQEGQVQVAVDDRGVPLPSLASVLGALFLPLILIVVGTVGRLIGGPAGEVFQFIGNPVIAMLVTCLFSLYFFGTRRKMSKEDLQMVATAALGPAGMIILVTGAGSVFGGVLVESGLGDTLSEGMQNASVPLVVFGFIVASVMRISQGSGLVAMVTGASFSAPLAEAMGASPAVVALTCIAIACGGAGYSHVNDSGFWMANRYFGMSVADTLKSWTIMKTLVALTGFVMVLILSIFIH</sequence>
<feature type="transmembrane region" description="Helical" evidence="2">
    <location>
        <begin position="63"/>
        <end position="84"/>
    </location>
</feature>
<reference evidence="4" key="1">
    <citation type="journal article" date="2019" name="Int. J. Syst. Evol. Microbiol.">
        <title>The Global Catalogue of Microorganisms (GCM) 10K type strain sequencing project: providing services to taxonomists for standard genome sequencing and annotation.</title>
        <authorList>
            <consortium name="The Broad Institute Genomics Platform"/>
            <consortium name="The Broad Institute Genome Sequencing Center for Infectious Disease"/>
            <person name="Wu L."/>
            <person name="Ma J."/>
        </authorList>
    </citation>
    <scope>NUCLEOTIDE SEQUENCE [LARGE SCALE GENOMIC DNA]</scope>
    <source>
        <strain evidence="4">CGMCC 1.7064</strain>
    </source>
</reference>
<feature type="transmembrane region" description="Helical" evidence="2">
    <location>
        <begin position="105"/>
        <end position="135"/>
    </location>
</feature>